<dbReference type="EMBL" id="LBMM01004064">
    <property type="protein sequence ID" value="KMQ92843.1"/>
    <property type="molecule type" value="Genomic_DNA"/>
</dbReference>
<evidence type="ECO:0000256" key="4">
    <source>
        <dbReference type="ARBA" id="ARBA00022729"/>
    </source>
</evidence>
<evidence type="ECO:0000256" key="7">
    <source>
        <dbReference type="RuleBase" id="RU361156"/>
    </source>
</evidence>
<dbReference type="PROSITE" id="PS00131">
    <property type="entry name" value="CARBOXYPEPT_SER_SER"/>
    <property type="match status" value="1"/>
</dbReference>
<evidence type="ECO:0000256" key="6">
    <source>
        <dbReference type="ARBA" id="ARBA00023180"/>
    </source>
</evidence>
<reference evidence="8 9" key="1">
    <citation type="submission" date="2015-04" db="EMBL/GenBank/DDBJ databases">
        <title>Lasius niger genome sequencing.</title>
        <authorList>
            <person name="Konorov E.A."/>
            <person name="Nikitin M.A."/>
            <person name="Kirill M.V."/>
            <person name="Chang P."/>
        </authorList>
    </citation>
    <scope>NUCLEOTIDE SEQUENCE [LARGE SCALE GENOMIC DNA]</scope>
    <source>
        <tissue evidence="8">Whole</tissue>
    </source>
</reference>
<dbReference type="InterPro" id="IPR018202">
    <property type="entry name" value="Ser_caboxypep_ser_AS"/>
</dbReference>
<keyword evidence="9" id="KW-1185">Reference proteome</keyword>
<dbReference type="AlphaFoldDB" id="A0A0J7KR73"/>
<dbReference type="Gene3D" id="3.40.50.11320">
    <property type="match status" value="1"/>
</dbReference>
<dbReference type="InterPro" id="IPR001563">
    <property type="entry name" value="Peptidase_S10"/>
</dbReference>
<dbReference type="PRINTS" id="PR00724">
    <property type="entry name" value="CRBOXYPTASEC"/>
</dbReference>
<dbReference type="Pfam" id="PF00450">
    <property type="entry name" value="Peptidase_S10"/>
    <property type="match status" value="2"/>
</dbReference>
<feature type="non-terminal residue" evidence="8">
    <location>
        <position position="302"/>
    </location>
</feature>
<evidence type="ECO:0000256" key="3">
    <source>
        <dbReference type="ARBA" id="ARBA00022670"/>
    </source>
</evidence>
<dbReference type="Proteomes" id="UP000036403">
    <property type="component" value="Unassembled WGS sequence"/>
</dbReference>
<comment type="caution">
    <text evidence="8">The sequence shown here is derived from an EMBL/GenBank/DDBJ whole genome shotgun (WGS) entry which is preliminary data.</text>
</comment>
<proteinExistence type="inferred from homology"/>
<sequence>MIWLQGGPGSSSTAYGNFEELGPLDTDLNPRNYTWVKDYNVLFIDNPVGTGFSYANAASGFVTTNAQIASDLLECIRGFYNQLPKFKSVPTYITTESYGGKMGAEFALVWYRAQKAGTIESNLKGVALGDAWISPIDSVMTWAPFLLSTGMVDTEGFKEIDTAAKITKNKVETDEWKTATNYWAYTQSVVLETTYNVDFYNILEKIKYSNYQLSPQSVLYYDGVELLLNETNLNVFVYNGQMDLIVDTPGTLLWVEKLKWKEADIWKNVSIREPLVVEDIVEGYYKAQANFAMYWVNRAGHM</sequence>
<dbReference type="PaxDb" id="67767-A0A0J7KR73"/>
<dbReference type="Gene3D" id="3.40.50.1820">
    <property type="entry name" value="alpha/beta hydrolase"/>
    <property type="match status" value="1"/>
</dbReference>
<evidence type="ECO:0000256" key="2">
    <source>
        <dbReference type="ARBA" id="ARBA00022645"/>
    </source>
</evidence>
<gene>
    <name evidence="8" type="ORF">RF55_7116</name>
</gene>
<keyword evidence="6" id="KW-0325">Glycoprotein</keyword>
<name>A0A0J7KR73_LASNI</name>
<keyword evidence="2 7" id="KW-0121">Carboxypeptidase</keyword>
<dbReference type="GO" id="GO:0004185">
    <property type="term" value="F:serine-type carboxypeptidase activity"/>
    <property type="evidence" value="ECO:0007669"/>
    <property type="project" value="UniProtKB-UniRule"/>
</dbReference>
<evidence type="ECO:0000313" key="9">
    <source>
        <dbReference type="Proteomes" id="UP000036403"/>
    </source>
</evidence>
<keyword evidence="3 7" id="KW-0645">Protease</keyword>
<dbReference type="SUPFAM" id="SSF53474">
    <property type="entry name" value="alpha/beta-Hydrolases"/>
    <property type="match status" value="1"/>
</dbReference>
<dbReference type="InterPro" id="IPR029058">
    <property type="entry name" value="AB_hydrolase_fold"/>
</dbReference>
<organism evidence="8 9">
    <name type="scientific">Lasius niger</name>
    <name type="common">Black garden ant</name>
    <dbReference type="NCBI Taxonomy" id="67767"/>
    <lineage>
        <taxon>Eukaryota</taxon>
        <taxon>Metazoa</taxon>
        <taxon>Ecdysozoa</taxon>
        <taxon>Arthropoda</taxon>
        <taxon>Hexapoda</taxon>
        <taxon>Insecta</taxon>
        <taxon>Pterygota</taxon>
        <taxon>Neoptera</taxon>
        <taxon>Endopterygota</taxon>
        <taxon>Hymenoptera</taxon>
        <taxon>Apocrita</taxon>
        <taxon>Aculeata</taxon>
        <taxon>Formicoidea</taxon>
        <taxon>Formicidae</taxon>
        <taxon>Formicinae</taxon>
        <taxon>Lasius</taxon>
        <taxon>Lasius</taxon>
    </lineage>
</organism>
<dbReference type="OrthoDB" id="443318at2759"/>
<accession>A0A0J7KR73</accession>
<evidence type="ECO:0000256" key="1">
    <source>
        <dbReference type="ARBA" id="ARBA00009431"/>
    </source>
</evidence>
<evidence type="ECO:0000256" key="5">
    <source>
        <dbReference type="ARBA" id="ARBA00022801"/>
    </source>
</evidence>
<protein>
    <recommendedName>
        <fullName evidence="7">Carboxypeptidase</fullName>
        <ecNumber evidence="7">3.4.16.-</ecNumber>
    </recommendedName>
</protein>
<dbReference type="STRING" id="67767.A0A0J7KR73"/>
<dbReference type="PANTHER" id="PTHR11802">
    <property type="entry name" value="SERINE PROTEASE FAMILY S10 SERINE CARBOXYPEPTIDASE"/>
    <property type="match status" value="1"/>
</dbReference>
<dbReference type="EC" id="3.4.16.-" evidence="7"/>
<evidence type="ECO:0000313" key="8">
    <source>
        <dbReference type="EMBL" id="KMQ92843.1"/>
    </source>
</evidence>
<keyword evidence="4" id="KW-0732">Signal</keyword>
<dbReference type="GO" id="GO:0006508">
    <property type="term" value="P:proteolysis"/>
    <property type="evidence" value="ECO:0007669"/>
    <property type="project" value="UniProtKB-KW"/>
</dbReference>
<comment type="similarity">
    <text evidence="1 7">Belongs to the peptidase S10 family.</text>
</comment>
<keyword evidence="5 7" id="KW-0378">Hydrolase</keyword>
<dbReference type="PANTHER" id="PTHR11802:SF3">
    <property type="entry name" value="RETINOID-INDUCIBLE SERINE CARBOXYPEPTIDASE"/>
    <property type="match status" value="1"/>
</dbReference>